<keyword evidence="1" id="KW-0472">Membrane</keyword>
<feature type="transmembrane region" description="Helical" evidence="1">
    <location>
        <begin position="168"/>
        <end position="187"/>
    </location>
</feature>
<keyword evidence="3" id="KW-1185">Reference proteome</keyword>
<feature type="transmembrane region" description="Helical" evidence="1">
    <location>
        <begin position="54"/>
        <end position="77"/>
    </location>
</feature>
<reference evidence="3" key="1">
    <citation type="journal article" date="2019" name="Int. J. Syst. Evol. Microbiol.">
        <title>The Global Catalogue of Microorganisms (GCM) 10K type strain sequencing project: providing services to taxonomists for standard genome sequencing and annotation.</title>
        <authorList>
            <consortium name="The Broad Institute Genomics Platform"/>
            <consortium name="The Broad Institute Genome Sequencing Center for Infectious Disease"/>
            <person name="Wu L."/>
            <person name="Ma J."/>
        </authorList>
    </citation>
    <scope>NUCLEOTIDE SEQUENCE [LARGE SCALE GENOMIC DNA]</scope>
    <source>
        <strain evidence="3">JCM 10671</strain>
    </source>
</reference>
<dbReference type="Proteomes" id="UP001500957">
    <property type="component" value="Unassembled WGS sequence"/>
</dbReference>
<name>A0ABP3RSI0_9ACTN</name>
<organism evidence="2 3">
    <name type="scientific">Sporichthya brevicatena</name>
    <dbReference type="NCBI Taxonomy" id="171442"/>
    <lineage>
        <taxon>Bacteria</taxon>
        <taxon>Bacillati</taxon>
        <taxon>Actinomycetota</taxon>
        <taxon>Actinomycetes</taxon>
        <taxon>Sporichthyales</taxon>
        <taxon>Sporichthyaceae</taxon>
        <taxon>Sporichthya</taxon>
    </lineage>
</organism>
<gene>
    <name evidence="2" type="ORF">GCM10009547_17640</name>
</gene>
<feature type="transmembrane region" description="Helical" evidence="1">
    <location>
        <begin position="133"/>
        <end position="156"/>
    </location>
</feature>
<feature type="transmembrane region" description="Helical" evidence="1">
    <location>
        <begin position="89"/>
        <end position="113"/>
    </location>
</feature>
<feature type="transmembrane region" description="Helical" evidence="1">
    <location>
        <begin position="193"/>
        <end position="217"/>
    </location>
</feature>
<sequence>MGPNVFAQKLCIHLTGLFFVLVGGAFAVAGWVPPFSPDGSFEELANNFRDQDNVRIAAAMFFFGGAVFVFPTVAIAGQLRRIEGTARPVMTWAQLLSGAVGVLGIQIAAAIWLAISFYDGSSDDVVSTMNAMAWFFILGAVAPAVFQNMAIATVVLSGDGAVYPRWIGYLNLYCALGLTLGVLTPFFQDGPFAWNGIVGFWVVAVDFFVWMFVMWWATVRAIDTDRGEEVPTDGRRVAVHA</sequence>
<accession>A0ABP3RSI0</accession>
<evidence type="ECO:0000313" key="3">
    <source>
        <dbReference type="Proteomes" id="UP001500957"/>
    </source>
</evidence>
<evidence type="ECO:0008006" key="4">
    <source>
        <dbReference type="Google" id="ProtNLM"/>
    </source>
</evidence>
<dbReference type="EMBL" id="BAAAHE010000013">
    <property type="protein sequence ID" value="GAA0616085.1"/>
    <property type="molecule type" value="Genomic_DNA"/>
</dbReference>
<comment type="caution">
    <text evidence="2">The sequence shown here is derived from an EMBL/GenBank/DDBJ whole genome shotgun (WGS) entry which is preliminary data.</text>
</comment>
<feature type="transmembrane region" description="Helical" evidence="1">
    <location>
        <begin position="12"/>
        <end position="34"/>
    </location>
</feature>
<protein>
    <recommendedName>
        <fullName evidence="4">DUF4386 domain-containing protein</fullName>
    </recommendedName>
</protein>
<keyword evidence="1" id="KW-1133">Transmembrane helix</keyword>
<evidence type="ECO:0000256" key="1">
    <source>
        <dbReference type="SAM" id="Phobius"/>
    </source>
</evidence>
<evidence type="ECO:0000313" key="2">
    <source>
        <dbReference type="EMBL" id="GAA0616085.1"/>
    </source>
</evidence>
<dbReference type="RefSeq" id="WP_344603728.1">
    <property type="nucleotide sequence ID" value="NZ_BAAAHE010000013.1"/>
</dbReference>
<keyword evidence="1" id="KW-0812">Transmembrane</keyword>
<proteinExistence type="predicted"/>